<proteinExistence type="inferred from homology"/>
<dbReference type="SUPFAM" id="SSF100950">
    <property type="entry name" value="NagB/RpiA/CoA transferase-like"/>
    <property type="match status" value="2"/>
</dbReference>
<evidence type="ECO:0000259" key="3">
    <source>
        <dbReference type="Pfam" id="PF02550"/>
    </source>
</evidence>
<dbReference type="InterPro" id="IPR046433">
    <property type="entry name" value="ActCoA_hydro"/>
</dbReference>
<dbReference type="Gene3D" id="3.40.1080.20">
    <property type="entry name" value="Acetyl-CoA hydrolase/transferase C-terminal domain"/>
    <property type="match status" value="1"/>
</dbReference>
<name>A0A433JII8_9GAMM</name>
<dbReference type="Pfam" id="PF13336">
    <property type="entry name" value="AcetylCoA_hyd_C"/>
    <property type="match status" value="1"/>
</dbReference>
<gene>
    <name evidence="5" type="ORF">EKM59_07685</name>
</gene>
<comment type="caution">
    <text evidence="5">The sequence shown here is derived from an EMBL/GenBank/DDBJ whole genome shotgun (WGS) entry which is preliminary data.</text>
</comment>
<dbReference type="InterPro" id="IPR037171">
    <property type="entry name" value="NagB/RpiA_transferase-like"/>
</dbReference>
<evidence type="ECO:0000256" key="2">
    <source>
        <dbReference type="ARBA" id="ARBA00022679"/>
    </source>
</evidence>
<keyword evidence="2 5" id="KW-0808">Transferase</keyword>
<dbReference type="GO" id="GO:0008775">
    <property type="term" value="F:acetate CoA-transferase activity"/>
    <property type="evidence" value="ECO:0007669"/>
    <property type="project" value="InterPro"/>
</dbReference>
<comment type="similarity">
    <text evidence="1">Belongs to the acetyl-CoA hydrolase/transferase family.</text>
</comment>
<protein>
    <submittedName>
        <fullName evidence="5">4-hydroxybutyrate--acetyl-CoA CoA transferase</fullName>
    </submittedName>
</protein>
<dbReference type="PANTHER" id="PTHR21432:SF20">
    <property type="entry name" value="ACETYL-COA HYDROLASE"/>
    <property type="match status" value="1"/>
</dbReference>
<dbReference type="Proteomes" id="UP000288012">
    <property type="component" value="Unassembled WGS sequence"/>
</dbReference>
<evidence type="ECO:0000256" key="1">
    <source>
        <dbReference type="ARBA" id="ARBA00009632"/>
    </source>
</evidence>
<dbReference type="Gene3D" id="3.30.750.70">
    <property type="entry name" value="4-hydroxybutyrate coenzyme like domains"/>
    <property type="match status" value="1"/>
</dbReference>
<feature type="domain" description="Acetyl-CoA hydrolase/transferase C-terminal" evidence="4">
    <location>
        <begin position="305"/>
        <end position="454"/>
    </location>
</feature>
<reference evidence="5 6" key="1">
    <citation type="submission" date="2018-12" db="EMBL/GenBank/DDBJ databases">
        <title>Legionella sp,whole genome shotgun sequence.</title>
        <authorList>
            <person name="Wu H."/>
        </authorList>
    </citation>
    <scope>NUCLEOTIDE SEQUENCE [LARGE SCALE GENOMIC DNA]</scope>
    <source>
        <strain evidence="6">km714</strain>
    </source>
</reference>
<evidence type="ECO:0000313" key="6">
    <source>
        <dbReference type="Proteomes" id="UP000288012"/>
    </source>
</evidence>
<evidence type="ECO:0000313" key="5">
    <source>
        <dbReference type="EMBL" id="RUQ85095.1"/>
    </source>
</evidence>
<dbReference type="Pfam" id="PF02550">
    <property type="entry name" value="AcetylCoA_hydro"/>
    <property type="match status" value="1"/>
</dbReference>
<dbReference type="InterPro" id="IPR038460">
    <property type="entry name" value="AcetylCoA_hyd_C_sf"/>
</dbReference>
<feature type="domain" description="Acetyl-CoA hydrolase/transferase N-terminal" evidence="3">
    <location>
        <begin position="26"/>
        <end position="214"/>
    </location>
</feature>
<sequence>MCPYLGALNEFLQKPPRTTGKTAMFEEMYKQKRMRAEEAVNCIAKEGNIALSWGPSQPPSLLNALAARGRKGEIDKLHVYYLHSYKSAFDSIFAPDLLDIFRPVPMSGLSELDREMLQAGLKENKKLLSVLPTNFSEIPRLFESRKIPLDTFMLTVAPMDKGGNFSLGISNAYSLMAARHCKNLIVEVNKYMPRVFGEASLHISEIDALVENDQPIDEIPARANTEEDNKIGQYIVERVPDGATIQLGIGGIPNAICESLVHHKDLGIHTELFCSGMVDLIEQGVVTGLCKKLNRGKHVYTICLGDKRTYDFIDDNASVEAYPVSYVNNFNTISQFKNFMSINSAVQVDFFGQINAEFIGGRTYSGVGGQNDFVRGALASEGGRSFIAFSSTAKKGTVSRIVPIINKAATDLRMDAHYIVTEYGIVDVKGLTTAQRTKALIGIAHPKFREELLSIAKRERYI</sequence>
<keyword evidence="6" id="KW-1185">Reference proteome</keyword>
<dbReference type="GO" id="GO:0006083">
    <property type="term" value="P:acetate metabolic process"/>
    <property type="evidence" value="ECO:0007669"/>
    <property type="project" value="InterPro"/>
</dbReference>
<dbReference type="AlphaFoldDB" id="A0A433JII8"/>
<organism evidence="5 6">
    <name type="scientific">Legionella septentrionalis</name>
    <dbReference type="NCBI Taxonomy" id="2498109"/>
    <lineage>
        <taxon>Bacteria</taxon>
        <taxon>Pseudomonadati</taxon>
        <taxon>Pseudomonadota</taxon>
        <taxon>Gammaproteobacteria</taxon>
        <taxon>Legionellales</taxon>
        <taxon>Legionellaceae</taxon>
        <taxon>Legionella</taxon>
    </lineage>
</organism>
<dbReference type="InterPro" id="IPR003702">
    <property type="entry name" value="ActCoA_hydro_N"/>
</dbReference>
<accession>A0A433JII8</accession>
<dbReference type="EMBL" id="RZGR01000021">
    <property type="protein sequence ID" value="RUQ85095.1"/>
    <property type="molecule type" value="Genomic_DNA"/>
</dbReference>
<evidence type="ECO:0000259" key="4">
    <source>
        <dbReference type="Pfam" id="PF13336"/>
    </source>
</evidence>
<dbReference type="InterPro" id="IPR026888">
    <property type="entry name" value="AcetylCoA_hyd_C"/>
</dbReference>
<dbReference type="PANTHER" id="PTHR21432">
    <property type="entry name" value="ACETYL-COA HYDROLASE-RELATED"/>
    <property type="match status" value="1"/>
</dbReference>
<dbReference type="Gene3D" id="3.40.1080.10">
    <property type="entry name" value="Glutaconate Coenzyme A-transferase"/>
    <property type="match status" value="1"/>
</dbReference>